<comment type="catalytic activity">
    <reaction evidence="8">
        <text>DNA(n) + a 2'-deoxyribonucleoside 5'-triphosphate = DNA(n+1) + diphosphate</text>
        <dbReference type="Rhea" id="RHEA:22508"/>
        <dbReference type="Rhea" id="RHEA-COMP:17339"/>
        <dbReference type="Rhea" id="RHEA-COMP:17340"/>
        <dbReference type="ChEBI" id="CHEBI:33019"/>
        <dbReference type="ChEBI" id="CHEBI:61560"/>
        <dbReference type="ChEBI" id="CHEBI:173112"/>
        <dbReference type="EC" id="2.7.7.7"/>
    </reaction>
</comment>
<gene>
    <name evidence="10" type="ORF">COS30_01855</name>
</gene>
<keyword evidence="7" id="KW-0239">DNA-directed DNA polymerase</keyword>
<dbReference type="SUPFAM" id="SSF47781">
    <property type="entry name" value="RuvA domain 2-like"/>
    <property type="match status" value="1"/>
</dbReference>
<evidence type="ECO:0000259" key="9">
    <source>
        <dbReference type="SMART" id="SM00481"/>
    </source>
</evidence>
<feature type="domain" description="Polymerase/histidinol phosphatase N-terminal" evidence="9">
    <location>
        <begin position="4"/>
        <end position="71"/>
    </location>
</feature>
<dbReference type="AlphaFoldDB" id="A0A2M7D615"/>
<dbReference type="InterPro" id="IPR029460">
    <property type="entry name" value="DNAPol_HHH"/>
</dbReference>
<evidence type="ECO:0000313" key="11">
    <source>
        <dbReference type="Proteomes" id="UP000229247"/>
    </source>
</evidence>
<dbReference type="GO" id="GO:0003887">
    <property type="term" value="F:DNA-directed DNA polymerase activity"/>
    <property type="evidence" value="ECO:0007669"/>
    <property type="project" value="UniProtKB-KW"/>
</dbReference>
<dbReference type="CDD" id="cd12113">
    <property type="entry name" value="PHP_PolIIIA_DnaE3"/>
    <property type="match status" value="1"/>
</dbReference>
<evidence type="ECO:0000256" key="4">
    <source>
        <dbReference type="ARBA" id="ARBA00022679"/>
    </source>
</evidence>
<evidence type="ECO:0000256" key="7">
    <source>
        <dbReference type="ARBA" id="ARBA00022932"/>
    </source>
</evidence>
<dbReference type="SMART" id="SM00481">
    <property type="entry name" value="POLIIIAc"/>
    <property type="match status" value="1"/>
</dbReference>
<protein>
    <recommendedName>
        <fullName evidence="3">DNA polymerase III subunit alpha</fullName>
        <ecNumber evidence="2">2.7.7.7</ecNumber>
    </recommendedName>
</protein>
<evidence type="ECO:0000256" key="3">
    <source>
        <dbReference type="ARBA" id="ARBA00019114"/>
    </source>
</evidence>
<evidence type="ECO:0000256" key="8">
    <source>
        <dbReference type="ARBA" id="ARBA00049244"/>
    </source>
</evidence>
<dbReference type="GO" id="GO:0003676">
    <property type="term" value="F:nucleic acid binding"/>
    <property type="evidence" value="ECO:0007669"/>
    <property type="project" value="InterPro"/>
</dbReference>
<dbReference type="NCBIfam" id="TIGR00594">
    <property type="entry name" value="polc"/>
    <property type="match status" value="1"/>
</dbReference>
<accession>A0A2M7D615</accession>
<dbReference type="InterPro" id="IPR004365">
    <property type="entry name" value="NA-bd_OB_tRNA"/>
</dbReference>
<proteinExistence type="predicted"/>
<dbReference type="Pfam" id="PF02811">
    <property type="entry name" value="PHP"/>
    <property type="match status" value="1"/>
</dbReference>
<keyword evidence="5" id="KW-0548">Nucleotidyltransferase</keyword>
<name>A0A2M7D615_9BACT</name>
<dbReference type="PANTHER" id="PTHR32294">
    <property type="entry name" value="DNA POLYMERASE III SUBUNIT ALPHA"/>
    <property type="match status" value="1"/>
</dbReference>
<comment type="subcellular location">
    <subcellularLocation>
        <location evidence="1">Cytoplasm</location>
    </subcellularLocation>
</comment>
<dbReference type="SUPFAM" id="SSF89550">
    <property type="entry name" value="PHP domain-like"/>
    <property type="match status" value="1"/>
</dbReference>
<dbReference type="InterPro" id="IPR010994">
    <property type="entry name" value="RuvA_2-like"/>
</dbReference>
<dbReference type="GO" id="GO:0008408">
    <property type="term" value="F:3'-5' exonuclease activity"/>
    <property type="evidence" value="ECO:0007669"/>
    <property type="project" value="InterPro"/>
</dbReference>
<dbReference type="InterPro" id="IPR004805">
    <property type="entry name" value="DnaE2/DnaE/PolC"/>
</dbReference>
<sequence length="1066" mass="119614">MKFTHLHVHSHYSLLDGLPKIDGLIDQALELGMDSLALTDHGSLYGAVEFYKKAKSKGIKPIIGTELYVAPTSRLEKRPRIDDKNYHLILLVKNKTGYQNLVLLMTKAWLEGFYYKPRIDKELLAQHAEGLIASSACLAGEIPQAILNGNPERAETLALEYQKIFGPGNFFLELQHHANLPEQTKVNQALIKIGQKNNIPLIATNDIHYLRSEDSRAQDILMLVNTNASLDDPERLSMKDNDFSMHPPQAMMEFFADTPEAIVNTQKIVAACNFDFELGKYQLPHFQVPGKQTPEEYLKTLTFQGISRRYPNQVDKEVLDRVERELAMITQTGFASYFLIVQDFVNWAKQNGILVGPGRGSAAGSIVSYLLNVTDIDPLKYDLLFERFLNPERISMPDIDLDFADTRRDEVISYVRQKYGDDYVAQIITFGTMAARAAIRDTGRAMDYSYQLCDQVAKTIPFGLTLERALHESVDLHTLYESDEQVKKLIDTAMKLEGVARHASTHAAGVVITKEPLNKIVPLQHPTQDDQAIVTQYEMHSIEDLGLLKMDFLGLKTLTQIENAIAIVKNTKKENIDLANLPLDDKLTYKLFREARTTGVFQLESGGMKRNLKELSPTVFEDIIAMVALYRPGPMELIPDFIARKHGLKNIEYIHPALEPIIGNTYGIVLYQEQVMAIASRLAGFTLPEADTLRKAMGKKIKKLMDEQRGKLIDGMIKNNIPGATAEKIWEFIEPFARYGFNKSHATCYALIGYQTAYLKAHFPTEFMAALMNTESDDIERIALLVDECRQMNIDVLPPDINESGGVFTMIKDGVIRFGLAAVKNVGSNIAEAIVKERKANGPFASIADLIERVQNRDLNKKSLESMIRCGAMDKLGERGQLLANLETLLNYAREIQKPKTNGQIGLFSQTDPEGKTNNLLPPLKLRNAPAASQKDCLAWEKELLGLYVSSHPAKEYEKIITKMATLPSKLTPDLVGKQVRVGGAIGHIHKIITKAGKPMLFVGLEDPKAKIEILVFPKTLERTPTMWQEGKIIIASGRLDDKEGHYKLLCEEVQELNGNHLKAMR</sequence>
<evidence type="ECO:0000256" key="5">
    <source>
        <dbReference type="ARBA" id="ARBA00022695"/>
    </source>
</evidence>
<evidence type="ECO:0000256" key="1">
    <source>
        <dbReference type="ARBA" id="ARBA00004496"/>
    </source>
</evidence>
<evidence type="ECO:0000313" key="10">
    <source>
        <dbReference type="EMBL" id="PIV38469.1"/>
    </source>
</evidence>
<dbReference type="InterPro" id="IPR041931">
    <property type="entry name" value="DNA_pol3_alpha_thumb_dom"/>
</dbReference>
<dbReference type="Gene3D" id="1.10.150.870">
    <property type="match status" value="1"/>
</dbReference>
<evidence type="ECO:0000256" key="2">
    <source>
        <dbReference type="ARBA" id="ARBA00012417"/>
    </source>
</evidence>
<dbReference type="PANTHER" id="PTHR32294:SF0">
    <property type="entry name" value="DNA POLYMERASE III SUBUNIT ALPHA"/>
    <property type="match status" value="1"/>
</dbReference>
<dbReference type="NCBIfam" id="NF005298">
    <property type="entry name" value="PRK06826.1"/>
    <property type="match status" value="1"/>
</dbReference>
<dbReference type="GO" id="GO:0005737">
    <property type="term" value="C:cytoplasm"/>
    <property type="evidence" value="ECO:0007669"/>
    <property type="project" value="UniProtKB-SubCell"/>
</dbReference>
<dbReference type="Gene3D" id="3.20.20.140">
    <property type="entry name" value="Metal-dependent hydrolases"/>
    <property type="match status" value="1"/>
</dbReference>
<keyword evidence="4" id="KW-0808">Transferase</keyword>
<keyword evidence="6" id="KW-0235">DNA replication</keyword>
<dbReference type="InterPro" id="IPR003141">
    <property type="entry name" value="Pol/His_phosphatase_N"/>
</dbReference>
<evidence type="ECO:0000256" key="6">
    <source>
        <dbReference type="ARBA" id="ARBA00022705"/>
    </source>
</evidence>
<dbReference type="Pfam" id="PF17657">
    <property type="entry name" value="DNA_pol3_finger"/>
    <property type="match status" value="1"/>
</dbReference>
<dbReference type="Pfam" id="PF14579">
    <property type="entry name" value="HHH_6"/>
    <property type="match status" value="1"/>
</dbReference>
<dbReference type="InterPro" id="IPR016195">
    <property type="entry name" value="Pol/histidinol_Pase-like"/>
</dbReference>
<reference evidence="11" key="1">
    <citation type="submission" date="2017-09" db="EMBL/GenBank/DDBJ databases">
        <title>Depth-based differentiation of microbial function through sediment-hosted aquifers and enrichment of novel symbionts in the deep terrestrial subsurface.</title>
        <authorList>
            <person name="Probst A.J."/>
            <person name="Ladd B."/>
            <person name="Jarett J.K."/>
            <person name="Geller-Mcgrath D.E."/>
            <person name="Sieber C.M.K."/>
            <person name="Emerson J.B."/>
            <person name="Anantharaman K."/>
            <person name="Thomas B.C."/>
            <person name="Malmstrom R."/>
            <person name="Stieglmeier M."/>
            <person name="Klingl A."/>
            <person name="Woyke T."/>
            <person name="Ryan C.M."/>
            <person name="Banfield J.F."/>
        </authorList>
    </citation>
    <scope>NUCLEOTIDE SEQUENCE [LARGE SCALE GENOMIC DNA]</scope>
</reference>
<dbReference type="EC" id="2.7.7.7" evidence="2"/>
<dbReference type="InterPro" id="IPR011708">
    <property type="entry name" value="DNA_pol3_alpha_NTPase_dom"/>
</dbReference>
<dbReference type="Gene3D" id="1.10.10.1600">
    <property type="entry name" value="Bacterial DNA polymerase III alpha subunit, thumb domain"/>
    <property type="match status" value="1"/>
</dbReference>
<comment type="caution">
    <text evidence="10">The sequence shown here is derived from an EMBL/GenBank/DDBJ whole genome shotgun (WGS) entry which is preliminary data.</text>
</comment>
<dbReference type="GO" id="GO:0006260">
    <property type="term" value="P:DNA replication"/>
    <property type="evidence" value="ECO:0007669"/>
    <property type="project" value="UniProtKB-KW"/>
</dbReference>
<dbReference type="CDD" id="cd04485">
    <property type="entry name" value="DnaE_OBF"/>
    <property type="match status" value="1"/>
</dbReference>
<organism evidence="10 11">
    <name type="scientific">Candidatus Portnoybacteria bacterium CG02_land_8_20_14_3_00_45_8</name>
    <dbReference type="NCBI Taxonomy" id="1974807"/>
    <lineage>
        <taxon>Bacteria</taxon>
        <taxon>Candidatus Portnoyibacteriota</taxon>
    </lineage>
</organism>
<dbReference type="Proteomes" id="UP000229247">
    <property type="component" value="Unassembled WGS sequence"/>
</dbReference>
<dbReference type="Pfam" id="PF01336">
    <property type="entry name" value="tRNA_anti-codon"/>
    <property type="match status" value="1"/>
</dbReference>
<dbReference type="EMBL" id="PEUE01000044">
    <property type="protein sequence ID" value="PIV38469.1"/>
    <property type="molecule type" value="Genomic_DNA"/>
</dbReference>
<dbReference type="Pfam" id="PF07733">
    <property type="entry name" value="DNA_pol3_alpha"/>
    <property type="match status" value="1"/>
</dbReference>
<dbReference type="NCBIfam" id="NF004226">
    <property type="entry name" value="PRK05673.1"/>
    <property type="match status" value="1"/>
</dbReference>
<dbReference type="InterPro" id="IPR004013">
    <property type="entry name" value="PHP_dom"/>
</dbReference>
<dbReference type="InterPro" id="IPR040982">
    <property type="entry name" value="DNA_pol3_finger"/>
</dbReference>